<dbReference type="SUPFAM" id="SSF50814">
    <property type="entry name" value="Lipocalins"/>
    <property type="match status" value="1"/>
</dbReference>
<evidence type="ECO:0000256" key="5">
    <source>
        <dbReference type="SAM" id="SignalP"/>
    </source>
</evidence>
<gene>
    <name evidence="6" type="ORF">NEZAVI_LOCUS13017</name>
</gene>
<evidence type="ECO:0000256" key="3">
    <source>
        <dbReference type="ARBA" id="ARBA00022729"/>
    </source>
</evidence>
<evidence type="ECO:0000313" key="6">
    <source>
        <dbReference type="EMBL" id="CAH1404645.1"/>
    </source>
</evidence>
<dbReference type="EMBL" id="OV725082">
    <property type="protein sequence ID" value="CAH1404645.1"/>
    <property type="molecule type" value="Genomic_DNA"/>
</dbReference>
<proteinExistence type="inferred from homology"/>
<dbReference type="GO" id="GO:0005576">
    <property type="term" value="C:extracellular region"/>
    <property type="evidence" value="ECO:0007669"/>
    <property type="project" value="UniProtKB-SubCell"/>
</dbReference>
<protein>
    <submittedName>
        <fullName evidence="6">Uncharacterized protein</fullName>
    </submittedName>
</protein>
<dbReference type="Gene3D" id="2.40.128.20">
    <property type="match status" value="1"/>
</dbReference>
<dbReference type="Pfam" id="PF03973">
    <property type="entry name" value="Triabin"/>
    <property type="match status" value="1"/>
</dbReference>
<keyword evidence="7" id="KW-1185">Reference proteome</keyword>
<keyword evidence="2" id="KW-0964">Secreted</keyword>
<comment type="subcellular location">
    <subcellularLocation>
        <location evidence="1">Secreted</location>
    </subcellularLocation>
</comment>
<dbReference type="AlphaFoldDB" id="A0A9P0HMK9"/>
<evidence type="ECO:0000256" key="2">
    <source>
        <dbReference type="ARBA" id="ARBA00022525"/>
    </source>
</evidence>
<organism evidence="6 7">
    <name type="scientific">Nezara viridula</name>
    <name type="common">Southern green stink bug</name>
    <name type="synonym">Cimex viridulus</name>
    <dbReference type="NCBI Taxonomy" id="85310"/>
    <lineage>
        <taxon>Eukaryota</taxon>
        <taxon>Metazoa</taxon>
        <taxon>Ecdysozoa</taxon>
        <taxon>Arthropoda</taxon>
        <taxon>Hexapoda</taxon>
        <taxon>Insecta</taxon>
        <taxon>Pterygota</taxon>
        <taxon>Neoptera</taxon>
        <taxon>Paraneoptera</taxon>
        <taxon>Hemiptera</taxon>
        <taxon>Heteroptera</taxon>
        <taxon>Panheteroptera</taxon>
        <taxon>Pentatomomorpha</taxon>
        <taxon>Pentatomoidea</taxon>
        <taxon>Pentatomidae</taxon>
        <taxon>Pentatominae</taxon>
        <taxon>Nezara</taxon>
    </lineage>
</organism>
<feature type="chain" id="PRO_5040249589" evidence="5">
    <location>
        <begin position="25"/>
        <end position="206"/>
    </location>
</feature>
<feature type="signal peptide" evidence="5">
    <location>
        <begin position="1"/>
        <end position="24"/>
    </location>
</feature>
<evidence type="ECO:0000256" key="4">
    <source>
        <dbReference type="ARBA" id="ARBA00034121"/>
    </source>
</evidence>
<dbReference type="OrthoDB" id="565904at2759"/>
<keyword evidence="3 5" id="KW-0732">Signal</keyword>
<evidence type="ECO:0000256" key="1">
    <source>
        <dbReference type="ARBA" id="ARBA00004613"/>
    </source>
</evidence>
<dbReference type="InterPro" id="IPR005657">
    <property type="entry name" value="Triabi/Procalin"/>
</dbReference>
<comment type="similarity">
    <text evidence="4">Belongs to the calycin superfamily. Triabin family.</text>
</comment>
<evidence type="ECO:0000313" key="7">
    <source>
        <dbReference type="Proteomes" id="UP001152798"/>
    </source>
</evidence>
<reference evidence="6" key="1">
    <citation type="submission" date="2022-01" db="EMBL/GenBank/DDBJ databases">
        <authorList>
            <person name="King R."/>
        </authorList>
    </citation>
    <scope>NUCLEOTIDE SEQUENCE</scope>
</reference>
<accession>A0A9P0HMK9</accession>
<dbReference type="InterPro" id="IPR012674">
    <property type="entry name" value="Calycin"/>
</dbReference>
<sequence>MDCCFKGQLWIFGLVAVLAALTSAWNPPPVVVGLCKQPSIIGNLNPQQFFNKKWYIWKSHGGTIFDRTGSCAGFDSKTHGNKVEILNFQYEPLFGKYLTAKGEANTDFIQMEGLNFPVDYSIGGLNFTLGYNILGTDYENWAAVYLCQQLIGMKIERSWLLVRDKEATLTPEQQAAISKSISNVAFRMEDYEFKYNRNCGSGEPSL</sequence>
<dbReference type="Proteomes" id="UP001152798">
    <property type="component" value="Chromosome 6"/>
</dbReference>
<name>A0A9P0HMK9_NEZVI</name>
<dbReference type="GO" id="GO:0030682">
    <property type="term" value="P:symbiont-mediated perturbation of host defenses"/>
    <property type="evidence" value="ECO:0007669"/>
    <property type="project" value="InterPro"/>
</dbReference>